<evidence type="ECO:0000313" key="5">
    <source>
        <dbReference type="Proteomes" id="UP000738879"/>
    </source>
</evidence>
<evidence type="ECO:0000313" key="4">
    <source>
        <dbReference type="EMBL" id="MBS5147002.1"/>
    </source>
</evidence>
<evidence type="ECO:0000259" key="3">
    <source>
        <dbReference type="Pfam" id="PF13476"/>
    </source>
</evidence>
<evidence type="ECO:0000256" key="1">
    <source>
        <dbReference type="ARBA" id="ARBA00022763"/>
    </source>
</evidence>
<feature type="domain" description="Rad50/SbcC-type AAA" evidence="3">
    <location>
        <begin position="7"/>
        <end position="50"/>
    </location>
</feature>
<dbReference type="EMBL" id="JAGZJA010000005">
    <property type="protein sequence ID" value="MBS5147002.1"/>
    <property type="molecule type" value="Genomic_DNA"/>
</dbReference>
<name>A0A943BM62_9ACTN</name>
<dbReference type="Pfam" id="PF13476">
    <property type="entry name" value="AAA_23"/>
    <property type="match status" value="1"/>
</dbReference>
<evidence type="ECO:0000256" key="2">
    <source>
        <dbReference type="ARBA" id="ARBA00023204"/>
    </source>
</evidence>
<keyword evidence="2" id="KW-0234">DNA repair</keyword>
<proteinExistence type="predicted"/>
<dbReference type="Proteomes" id="UP000738879">
    <property type="component" value="Unassembled WGS sequence"/>
</dbReference>
<dbReference type="SUPFAM" id="SSF52540">
    <property type="entry name" value="P-loop containing nucleoside triphosphate hydrolases"/>
    <property type="match status" value="1"/>
</dbReference>
<dbReference type="InterPro" id="IPR038729">
    <property type="entry name" value="Rad50/SbcC_AAA"/>
</dbReference>
<accession>A0A943BM62</accession>
<sequence length="512" mass="56625">MIRFQAIELRNFKNVSHGKIDFKDSANSSSVLGIYGQNGSGKTSVVEALQCIQKLFCCERLDEQFTDYIGSRADSASIEVDILITRGSETSLGILEGLGDSVSDNESYVAGYAVELDAPDGELRIASERLSIRSRGVPKRDLFSYNLNGPNRAAIAPDSRWRPIMALAGRESQLDLAVAFRSSEHRSTSKIFCDPMISLALAARNSYLERLDAGTLSKSADEAYRMTLVPLMDTATLLNQFANQKMVVCDTMRGAALAFNVMALSAPQPRHGNWPEFDDSEYSGTRRLRDIAIPIEGTIVIPTEVFEEIQSTVSTINRVLRTIVPGLSILVEGLNNETLDDGTTGIRVELFSLRNKVKVPFRTESEGIKKIVSMLGWLIDVYNDDSACLVIDEVDSGVFEFLLGELLEVISRRGKGQLIFTAHNLRALECLPVCSLVFTTTNPDNRYIRFKGKGRTNNLRSQYIRALNLGGQNETVYEPTDSIEIDSAFFNAANDTDEDFEALLARIGRKHG</sequence>
<organism evidence="4 5">
    <name type="scientific">Collinsella intestinalis</name>
    <dbReference type="NCBI Taxonomy" id="147207"/>
    <lineage>
        <taxon>Bacteria</taxon>
        <taxon>Bacillati</taxon>
        <taxon>Actinomycetota</taxon>
        <taxon>Coriobacteriia</taxon>
        <taxon>Coriobacteriales</taxon>
        <taxon>Coriobacteriaceae</taxon>
        <taxon>Collinsella</taxon>
    </lineage>
</organism>
<dbReference type="Gene3D" id="3.40.50.300">
    <property type="entry name" value="P-loop containing nucleotide triphosphate hydrolases"/>
    <property type="match status" value="2"/>
</dbReference>
<dbReference type="AlphaFoldDB" id="A0A943BM62"/>
<dbReference type="InterPro" id="IPR027417">
    <property type="entry name" value="P-loop_NTPase"/>
</dbReference>
<dbReference type="PANTHER" id="PTHR32182:SF0">
    <property type="entry name" value="DNA REPLICATION AND REPAIR PROTEIN RECF"/>
    <property type="match status" value="1"/>
</dbReference>
<dbReference type="GO" id="GO:0000731">
    <property type="term" value="P:DNA synthesis involved in DNA repair"/>
    <property type="evidence" value="ECO:0007669"/>
    <property type="project" value="TreeGrafter"/>
</dbReference>
<comment type="caution">
    <text evidence="4">The sequence shown here is derived from an EMBL/GenBank/DDBJ whole genome shotgun (WGS) entry which is preliminary data.</text>
</comment>
<dbReference type="GO" id="GO:0006302">
    <property type="term" value="P:double-strand break repair"/>
    <property type="evidence" value="ECO:0007669"/>
    <property type="project" value="InterPro"/>
</dbReference>
<dbReference type="PANTHER" id="PTHR32182">
    <property type="entry name" value="DNA REPLICATION AND REPAIR PROTEIN RECF"/>
    <property type="match status" value="1"/>
</dbReference>
<gene>
    <name evidence="4" type="ORF">KHY67_04795</name>
</gene>
<protein>
    <submittedName>
        <fullName evidence="4">AAA family ATPase</fullName>
    </submittedName>
</protein>
<keyword evidence="1" id="KW-0227">DNA damage</keyword>
<reference evidence="4" key="1">
    <citation type="submission" date="2021-02" db="EMBL/GenBank/DDBJ databases">
        <title>Infant gut strain persistence is associated with maternal origin, phylogeny, and functional potential including surface adhesion and iron acquisition.</title>
        <authorList>
            <person name="Lou Y.C."/>
        </authorList>
    </citation>
    <scope>NUCLEOTIDE SEQUENCE</scope>
    <source>
        <strain evidence="4">L3_128_245G1_dasL3_128_245G1_concoct_49</strain>
    </source>
</reference>
<dbReference type="GO" id="GO:0016887">
    <property type="term" value="F:ATP hydrolysis activity"/>
    <property type="evidence" value="ECO:0007669"/>
    <property type="project" value="InterPro"/>
</dbReference>